<evidence type="ECO:0000313" key="1">
    <source>
        <dbReference type="EMBL" id="OAH99727.1"/>
    </source>
</evidence>
<dbReference type="AlphaFoldDB" id="A0A177M1Z1"/>
<name>A0A177M1Z1_METMH</name>
<sequence>MIELKELRFLLDARKTIIKESTMHKQKLSILVGVFLVTFVSVVRAGDWQNSWPTEKGAAAQRCAKTFDDYQLQAVCMDNERDGYNKMQGNFGLPSSVAHKAKMRCANTFDDFQLQAVCMQNEKDGYDKMQNY</sequence>
<reference evidence="1 2" key="1">
    <citation type="submission" date="2016-03" db="EMBL/GenBank/DDBJ databases">
        <authorList>
            <person name="Ploux O."/>
        </authorList>
    </citation>
    <scope>NUCLEOTIDE SEQUENCE [LARGE SCALE GENOMIC DNA]</scope>
    <source>
        <strain evidence="1 2">R-45363</strain>
    </source>
</reference>
<dbReference type="EMBL" id="LUUG01000101">
    <property type="protein sequence ID" value="OAH99727.1"/>
    <property type="molecule type" value="Genomic_DNA"/>
</dbReference>
<accession>A0A177M1Z1</accession>
<evidence type="ECO:0000313" key="2">
    <source>
        <dbReference type="Proteomes" id="UP000078090"/>
    </source>
</evidence>
<gene>
    <name evidence="1" type="ORF">A1332_19650</name>
</gene>
<protein>
    <submittedName>
        <fullName evidence="1">Uncharacterized protein</fullName>
    </submittedName>
</protein>
<proteinExistence type="predicted"/>
<organism evidence="1 2">
    <name type="scientific">Methylomonas methanica</name>
    <dbReference type="NCBI Taxonomy" id="421"/>
    <lineage>
        <taxon>Bacteria</taxon>
        <taxon>Pseudomonadati</taxon>
        <taxon>Pseudomonadota</taxon>
        <taxon>Gammaproteobacteria</taxon>
        <taxon>Methylococcales</taxon>
        <taxon>Methylococcaceae</taxon>
        <taxon>Methylomonas</taxon>
    </lineage>
</organism>
<dbReference type="Proteomes" id="UP000078090">
    <property type="component" value="Unassembled WGS sequence"/>
</dbReference>
<comment type="caution">
    <text evidence="1">The sequence shown here is derived from an EMBL/GenBank/DDBJ whole genome shotgun (WGS) entry which is preliminary data.</text>
</comment>